<reference evidence="1 2" key="1">
    <citation type="submission" date="2012-06" db="EMBL/GenBank/DDBJ databases">
        <title>The complete chromosome of genome of Turneriella parva DSM 21527.</title>
        <authorList>
            <consortium name="US DOE Joint Genome Institute (JGI-PGF)"/>
            <person name="Lucas S."/>
            <person name="Han J."/>
            <person name="Lapidus A."/>
            <person name="Bruce D."/>
            <person name="Goodwin L."/>
            <person name="Pitluck S."/>
            <person name="Peters L."/>
            <person name="Kyrpides N."/>
            <person name="Mavromatis K."/>
            <person name="Ivanova N."/>
            <person name="Mikhailova N."/>
            <person name="Chertkov O."/>
            <person name="Detter J.C."/>
            <person name="Tapia R."/>
            <person name="Han C."/>
            <person name="Land M."/>
            <person name="Hauser L."/>
            <person name="Markowitz V."/>
            <person name="Cheng J.-F."/>
            <person name="Hugenholtz P."/>
            <person name="Woyke T."/>
            <person name="Wu D."/>
            <person name="Gronow S."/>
            <person name="Wellnitz S."/>
            <person name="Brambilla E."/>
            <person name="Klenk H.-P."/>
            <person name="Eisen J.A."/>
        </authorList>
    </citation>
    <scope>NUCLEOTIDE SEQUENCE [LARGE SCALE GENOMIC DNA]</scope>
    <source>
        <strain evidence="2">ATCC BAA-1111 / DSM 21527 / NCTC 11395 / H</strain>
    </source>
</reference>
<dbReference type="Proteomes" id="UP000006048">
    <property type="component" value="Chromosome"/>
</dbReference>
<dbReference type="AlphaFoldDB" id="I4B3E9"/>
<name>I4B3E9_TURPD</name>
<dbReference type="HOGENOM" id="CLU_1137614_0_0_12"/>
<dbReference type="STRING" id="869212.Turpa_1158"/>
<evidence type="ECO:0000313" key="1">
    <source>
        <dbReference type="EMBL" id="AFM11806.1"/>
    </source>
</evidence>
<protein>
    <submittedName>
        <fullName evidence="1">Uncharacterized protein</fullName>
    </submittedName>
</protein>
<dbReference type="KEGG" id="tpx:Turpa_1158"/>
<dbReference type="OrthoDB" id="334569at2"/>
<dbReference type="RefSeq" id="WP_014802322.1">
    <property type="nucleotide sequence ID" value="NC_018020.1"/>
</dbReference>
<proteinExistence type="predicted"/>
<organism evidence="1 2">
    <name type="scientific">Turneriella parva (strain ATCC BAA-1111 / DSM 21527 / NCTC 11395 / H)</name>
    <name type="common">Leptospira parva</name>
    <dbReference type="NCBI Taxonomy" id="869212"/>
    <lineage>
        <taxon>Bacteria</taxon>
        <taxon>Pseudomonadati</taxon>
        <taxon>Spirochaetota</taxon>
        <taxon>Spirochaetia</taxon>
        <taxon>Leptospirales</taxon>
        <taxon>Leptospiraceae</taxon>
        <taxon>Turneriella</taxon>
    </lineage>
</organism>
<sequence length="244" mass="27982">MHRGILETVLIAGIHGSAENLKQWVEMYRKLAAQPLPANLAEYQASLDKQVNPIREHETVQLTDDLLQKEVIRLFDAGATEVILPYSELRWRNQSDWVFHNDNEEAFFVANELNLSPLQYIRSRVQNFCDSKGMIASHRDEVVISVTEAAENAIKYSNVLPVYIHHGLDKDEYFIRAINSVTDLNLKDEISRGKFSEDVSLMRGVLVMSKLLDFLDIVRDVDRRRVEFIGRKKVTLKTAKLASV</sequence>
<dbReference type="PATRIC" id="fig|869212.3.peg.1142"/>
<keyword evidence="2" id="KW-1185">Reference proteome</keyword>
<accession>I4B3E9</accession>
<evidence type="ECO:0000313" key="2">
    <source>
        <dbReference type="Proteomes" id="UP000006048"/>
    </source>
</evidence>
<dbReference type="EMBL" id="CP002959">
    <property type="protein sequence ID" value="AFM11806.1"/>
    <property type="molecule type" value="Genomic_DNA"/>
</dbReference>
<gene>
    <name evidence="1" type="ordered locus">Turpa_1158</name>
</gene>